<comment type="subcellular location">
    <subcellularLocation>
        <location evidence="1">Nucleus</location>
    </subcellularLocation>
</comment>
<dbReference type="Gene3D" id="3.30.40.10">
    <property type="entry name" value="Zinc/RING finger domain, C3HC4 (zinc finger)"/>
    <property type="match status" value="2"/>
</dbReference>
<dbReference type="SUPFAM" id="SSF52113">
    <property type="entry name" value="BRCT domain"/>
    <property type="match status" value="2"/>
</dbReference>
<dbReference type="SUPFAM" id="SSF57850">
    <property type="entry name" value="RING/U-box"/>
    <property type="match status" value="1"/>
</dbReference>
<keyword evidence="7" id="KW-0234">DNA repair</keyword>
<dbReference type="InterPro" id="IPR013083">
    <property type="entry name" value="Znf_RING/FYVE/PHD"/>
</dbReference>
<dbReference type="Gene3D" id="3.40.50.10190">
    <property type="entry name" value="BRCT domain"/>
    <property type="match status" value="2"/>
</dbReference>
<dbReference type="FunFam" id="3.40.50.10190:FF:000006">
    <property type="entry name" value="Breast cancer type 1 susceptibility protein homolog"/>
    <property type="match status" value="1"/>
</dbReference>
<evidence type="ECO:0000256" key="9">
    <source>
        <dbReference type="PROSITE-ProRule" id="PRU00175"/>
    </source>
</evidence>
<feature type="region of interest" description="Disordered" evidence="10">
    <location>
        <begin position="411"/>
        <end position="442"/>
    </location>
</feature>
<dbReference type="SMART" id="SM00249">
    <property type="entry name" value="PHD"/>
    <property type="match status" value="1"/>
</dbReference>
<feature type="domain" description="BRCT" evidence="12">
    <location>
        <begin position="916"/>
        <end position="1012"/>
    </location>
</feature>
<dbReference type="InterPro" id="IPR001965">
    <property type="entry name" value="Znf_PHD"/>
</dbReference>
<evidence type="ECO:0000256" key="1">
    <source>
        <dbReference type="ARBA" id="ARBA00004123"/>
    </source>
</evidence>
<evidence type="ECO:0000256" key="2">
    <source>
        <dbReference type="ARBA" id="ARBA00022723"/>
    </source>
</evidence>
<comment type="caution">
    <text evidence="14">The sequence shown here is derived from an EMBL/GenBank/DDBJ whole genome shotgun (WGS) entry which is preliminary data.</text>
</comment>
<dbReference type="PROSITE" id="PS50172">
    <property type="entry name" value="BRCT"/>
    <property type="match status" value="2"/>
</dbReference>
<dbReference type="FunFam" id="3.30.40.10:FF:000310">
    <property type="entry name" value="Breast cancer associated RING 1"/>
    <property type="match status" value="1"/>
</dbReference>
<dbReference type="PANTHER" id="PTHR13763">
    <property type="entry name" value="BREAST CANCER TYPE 1 SUSCEPTIBILITY PROTEIN BRCA1"/>
    <property type="match status" value="1"/>
</dbReference>
<protein>
    <submittedName>
        <fullName evidence="14">Uncharacterized protein</fullName>
    </submittedName>
</protein>
<feature type="compositionally biased region" description="Basic residues" evidence="10">
    <location>
        <begin position="421"/>
        <end position="438"/>
    </location>
</feature>
<dbReference type="GO" id="GO:0005634">
    <property type="term" value="C:nucleus"/>
    <property type="evidence" value="ECO:0007669"/>
    <property type="project" value="UniProtKB-SubCell"/>
</dbReference>
<evidence type="ECO:0000259" key="13">
    <source>
        <dbReference type="PROSITE" id="PS51805"/>
    </source>
</evidence>
<keyword evidence="8" id="KW-0539">Nucleus</keyword>
<keyword evidence="6" id="KW-0862">Zinc</keyword>
<evidence type="ECO:0000256" key="10">
    <source>
        <dbReference type="SAM" id="MobiDB-lite"/>
    </source>
</evidence>
<accession>A0A835V0Q8</accession>
<sequence>MKSTPAIAPGALSSRLFVSIGGIAHQELMADINHLEKMRRELKCPICLSLLKSAVSLTCNHVFCNSCIVESMRVISNCPVCKVPLCRREVRPAPHMDNLVSIYKSMEAASGLNMFISQVAPPKHSDMPLRVAHDKQSSSPNSFVLQKRSSRGKKSSTIKRKKAKKFDTRPEPCTSARPSFPSNKRIHVTPYPVSETPIQQKKAIMSGTSTIEAVDRTGLDNNKILTNEMQEDPSLPPFFWLRDTNEKDDGPEKFIITQESTGLSPTASTPCFSDIKDSDDCRTPKHRTPNSKYTAKEYVDSEIFQWTQGDCSPELFLTPAKKQDAKEIRSSELQEDEQVQMFLHSKNHSRDLDRSKASHLGENRTAKVISFKETLKKIRKRSKAKKVDDLSYGTAIISLNEDNHFGSIEPVERLRQERKPPQHKGPRRSSRKTNKRNLKATELHLGERTASPLKECNETTVADKYTGASNSGIPNQNMDDASRMVKFPSELSNKFIGYGLHLKNKFMKGACGNTCKLQGKRKACSLDHSISRRSCTSRKINANEEKSQKRGLEKSKPGLQLFSCRQDKGEGSSRVKSKIKNIQTLNQSRLDLNDVGVVAANSSNAKPRTCTIIDDMGDIQLCMNQRNVLKKCTNSDSPTPCAFCHSSSVSEVSGEIMHYSDGKLVAADYNGGVNVIHSHKNCTEWAPEVYFKDDLVINLPTELARSRRITCSYCGIKGAALGCFEKSCRKSFHYPCAKKTPECRWDNENFVMLCPLHYSSKLPCETPELQKQNKKRFASKGEAQTSSQSKATDEKSCMWTWPSGSPRKWVLCSSALSDDEKAILYEFARLTGISISKTWSSVVTHVITSIDENGACRRTLKFLMGILEGKWILSIEWIKECMKFMKPVEEEKYEICVDVHGICNGPRLGRMRILNKEPKIFNKLWFYFMGDFIPAYKGYLQELTMAAGGRVLQRRPISREQEKPLDDYSEMTIIVYSIEPSENNCMKKAEAMALAQLCGAKVVTNSWILDSIAASGMKLPLC</sequence>
<feature type="region of interest" description="Disordered" evidence="10">
    <location>
        <begin position="126"/>
        <end position="186"/>
    </location>
</feature>
<reference evidence="14 15" key="1">
    <citation type="journal article" date="2020" name="Nat. Food">
        <title>A phased Vanilla planifolia genome enables genetic improvement of flavour and production.</title>
        <authorList>
            <person name="Hasing T."/>
            <person name="Tang H."/>
            <person name="Brym M."/>
            <person name="Khazi F."/>
            <person name="Huang T."/>
            <person name="Chambers A.H."/>
        </authorList>
    </citation>
    <scope>NUCLEOTIDE SEQUENCE [LARGE SCALE GENOMIC DNA]</scope>
    <source>
        <tissue evidence="14">Leaf</tissue>
    </source>
</reference>
<dbReference type="Pfam" id="PF13923">
    <property type="entry name" value="zf-C3HC4_2"/>
    <property type="match status" value="1"/>
</dbReference>
<dbReference type="GO" id="GO:0045944">
    <property type="term" value="P:positive regulation of transcription by RNA polymerase II"/>
    <property type="evidence" value="ECO:0007669"/>
    <property type="project" value="TreeGrafter"/>
</dbReference>
<dbReference type="InterPro" id="IPR001357">
    <property type="entry name" value="BRCT_dom"/>
</dbReference>
<dbReference type="PANTHER" id="PTHR13763:SF0">
    <property type="entry name" value="BREAST CANCER TYPE 1 SUSCEPTIBILITY PROTEIN"/>
    <property type="match status" value="1"/>
</dbReference>
<keyword evidence="3" id="KW-0677">Repeat</keyword>
<dbReference type="GO" id="GO:0008270">
    <property type="term" value="F:zinc ion binding"/>
    <property type="evidence" value="ECO:0007669"/>
    <property type="project" value="UniProtKB-KW"/>
</dbReference>
<dbReference type="SMART" id="SM00184">
    <property type="entry name" value="RING"/>
    <property type="match status" value="2"/>
</dbReference>
<dbReference type="EMBL" id="JADCNM010000006">
    <property type="protein sequence ID" value="KAG0478841.1"/>
    <property type="molecule type" value="Genomic_DNA"/>
</dbReference>
<evidence type="ECO:0000256" key="7">
    <source>
        <dbReference type="ARBA" id="ARBA00023204"/>
    </source>
</evidence>
<evidence type="ECO:0000313" key="15">
    <source>
        <dbReference type="Proteomes" id="UP000639772"/>
    </source>
</evidence>
<dbReference type="PROSITE" id="PS50089">
    <property type="entry name" value="ZF_RING_2"/>
    <property type="match status" value="1"/>
</dbReference>
<name>A0A835V0Q8_VANPL</name>
<evidence type="ECO:0000256" key="4">
    <source>
        <dbReference type="ARBA" id="ARBA00022763"/>
    </source>
</evidence>
<feature type="domain" description="BRCT" evidence="12">
    <location>
        <begin position="810"/>
        <end position="895"/>
    </location>
</feature>
<dbReference type="AlphaFoldDB" id="A0A835V0Q8"/>
<dbReference type="InterPro" id="IPR001841">
    <property type="entry name" value="Znf_RING"/>
</dbReference>
<evidence type="ECO:0000256" key="5">
    <source>
        <dbReference type="ARBA" id="ARBA00022771"/>
    </source>
</evidence>
<dbReference type="InterPro" id="IPR031099">
    <property type="entry name" value="BRCA1-associated"/>
</dbReference>
<dbReference type="InterPro" id="IPR034732">
    <property type="entry name" value="EPHD"/>
</dbReference>
<keyword evidence="4" id="KW-0227">DNA damage</keyword>
<feature type="compositionally biased region" description="Basic residues" evidence="10">
    <location>
        <begin position="148"/>
        <end position="164"/>
    </location>
</feature>
<dbReference type="Proteomes" id="UP000639772">
    <property type="component" value="Chromosome 6"/>
</dbReference>
<evidence type="ECO:0000313" key="14">
    <source>
        <dbReference type="EMBL" id="KAG0478841.1"/>
    </source>
</evidence>
<organism evidence="14 15">
    <name type="scientific">Vanilla planifolia</name>
    <name type="common">Vanilla</name>
    <dbReference type="NCBI Taxonomy" id="51239"/>
    <lineage>
        <taxon>Eukaryota</taxon>
        <taxon>Viridiplantae</taxon>
        <taxon>Streptophyta</taxon>
        <taxon>Embryophyta</taxon>
        <taxon>Tracheophyta</taxon>
        <taxon>Spermatophyta</taxon>
        <taxon>Magnoliopsida</taxon>
        <taxon>Liliopsida</taxon>
        <taxon>Asparagales</taxon>
        <taxon>Orchidaceae</taxon>
        <taxon>Vanilloideae</taxon>
        <taxon>Vanilleae</taxon>
        <taxon>Vanilla</taxon>
    </lineage>
</organism>
<proteinExistence type="predicted"/>
<dbReference type="PROSITE" id="PS00518">
    <property type="entry name" value="ZF_RING_1"/>
    <property type="match status" value="1"/>
</dbReference>
<evidence type="ECO:0000256" key="3">
    <source>
        <dbReference type="ARBA" id="ARBA00022737"/>
    </source>
</evidence>
<dbReference type="Pfam" id="PF00533">
    <property type="entry name" value="BRCT"/>
    <property type="match status" value="1"/>
</dbReference>
<evidence type="ECO:0000256" key="8">
    <source>
        <dbReference type="ARBA" id="ARBA00023242"/>
    </source>
</evidence>
<dbReference type="PROSITE" id="PS51805">
    <property type="entry name" value="EPHD"/>
    <property type="match status" value="1"/>
</dbReference>
<feature type="domain" description="RING-type" evidence="11">
    <location>
        <begin position="44"/>
        <end position="82"/>
    </location>
</feature>
<feature type="compositionally biased region" description="Basic and acidic residues" evidence="10">
    <location>
        <begin position="411"/>
        <end position="420"/>
    </location>
</feature>
<dbReference type="Pfam" id="PF13771">
    <property type="entry name" value="zf-HC5HC2H"/>
    <property type="match status" value="1"/>
</dbReference>
<dbReference type="OrthoDB" id="2384350at2759"/>
<dbReference type="FunFam" id="3.30.40.10:FF:000352">
    <property type="entry name" value="Breast cancer associated RING 1"/>
    <property type="match status" value="1"/>
</dbReference>
<evidence type="ECO:0000256" key="6">
    <source>
        <dbReference type="ARBA" id="ARBA00022833"/>
    </source>
</evidence>
<evidence type="ECO:0000259" key="12">
    <source>
        <dbReference type="PROSITE" id="PS50172"/>
    </source>
</evidence>
<dbReference type="SMART" id="SM00292">
    <property type="entry name" value="BRCT"/>
    <property type="match status" value="2"/>
</dbReference>
<dbReference type="InterPro" id="IPR036420">
    <property type="entry name" value="BRCT_dom_sf"/>
</dbReference>
<dbReference type="CDD" id="cd17734">
    <property type="entry name" value="BRCT_Bard1_rpt1"/>
    <property type="match status" value="1"/>
</dbReference>
<feature type="compositionally biased region" description="Basic and acidic residues" evidence="10">
    <location>
        <begin position="126"/>
        <end position="136"/>
    </location>
</feature>
<gene>
    <name evidence="14" type="ORF">HPP92_013560</name>
</gene>
<dbReference type="GO" id="GO:0000724">
    <property type="term" value="P:double-strand break repair via homologous recombination"/>
    <property type="evidence" value="ECO:0007669"/>
    <property type="project" value="UniProtKB-ARBA"/>
</dbReference>
<keyword evidence="2" id="KW-0479">Metal-binding</keyword>
<keyword evidence="5 9" id="KW-0863">Zinc-finger</keyword>
<dbReference type="InterPro" id="IPR017907">
    <property type="entry name" value="Znf_RING_CS"/>
</dbReference>
<evidence type="ECO:0000259" key="11">
    <source>
        <dbReference type="PROSITE" id="PS50089"/>
    </source>
</evidence>
<feature type="domain" description="PHD-type" evidence="13">
    <location>
        <begin position="638"/>
        <end position="758"/>
    </location>
</feature>
<dbReference type="GO" id="GO:0004842">
    <property type="term" value="F:ubiquitin-protein transferase activity"/>
    <property type="evidence" value="ECO:0007669"/>
    <property type="project" value="TreeGrafter"/>
</dbReference>